<evidence type="ECO:0000313" key="2">
    <source>
        <dbReference type="EMBL" id="EEF23495.1"/>
    </source>
</evidence>
<dbReference type="InParanoid" id="B9TKX0"/>
<gene>
    <name evidence="2" type="ORF">RCOM_1871360</name>
</gene>
<protein>
    <submittedName>
        <fullName evidence="2">Uncharacterized protein</fullName>
    </submittedName>
</protein>
<evidence type="ECO:0000256" key="1">
    <source>
        <dbReference type="SAM" id="MobiDB-lite"/>
    </source>
</evidence>
<name>B9TKX0_RICCO</name>
<proteinExistence type="predicted"/>
<accession>B9TKX0</accession>
<evidence type="ECO:0000313" key="3">
    <source>
        <dbReference type="Proteomes" id="UP000008311"/>
    </source>
</evidence>
<sequence length="148" mass="15964">MATRSSSTKTANAPDRADRPRAVDMSVPALVIGASNQRARRRHPTHFLCGHRRSAASASSVTIPGAFHRAIHLAETPSTATNCHHRGVRGIRAPDARASNSVVPVRVSGTRDLPAKFTVVDRFTKMGSDAYLGLLGMSLQSVWLRADR</sequence>
<dbReference type="AlphaFoldDB" id="B9TKX0"/>
<organism evidence="2 3">
    <name type="scientific">Ricinus communis</name>
    <name type="common">Castor bean</name>
    <dbReference type="NCBI Taxonomy" id="3988"/>
    <lineage>
        <taxon>Eukaryota</taxon>
        <taxon>Viridiplantae</taxon>
        <taxon>Streptophyta</taxon>
        <taxon>Embryophyta</taxon>
        <taxon>Tracheophyta</taxon>
        <taxon>Spermatophyta</taxon>
        <taxon>Magnoliopsida</taxon>
        <taxon>eudicotyledons</taxon>
        <taxon>Gunneridae</taxon>
        <taxon>Pentapetalae</taxon>
        <taxon>rosids</taxon>
        <taxon>fabids</taxon>
        <taxon>Malpighiales</taxon>
        <taxon>Euphorbiaceae</taxon>
        <taxon>Acalyphoideae</taxon>
        <taxon>Acalypheae</taxon>
        <taxon>Ricinus</taxon>
    </lineage>
</organism>
<feature type="non-terminal residue" evidence="2">
    <location>
        <position position="148"/>
    </location>
</feature>
<feature type="region of interest" description="Disordered" evidence="1">
    <location>
        <begin position="1"/>
        <end position="21"/>
    </location>
</feature>
<feature type="compositionally biased region" description="Polar residues" evidence="1">
    <location>
        <begin position="1"/>
        <end position="11"/>
    </location>
</feature>
<dbReference type="EMBL" id="EQ985822">
    <property type="protein sequence ID" value="EEF23495.1"/>
    <property type="molecule type" value="Genomic_DNA"/>
</dbReference>
<dbReference type="Proteomes" id="UP000008311">
    <property type="component" value="Unassembled WGS sequence"/>
</dbReference>
<reference evidence="3" key="1">
    <citation type="journal article" date="2010" name="Nat. Biotechnol.">
        <title>Draft genome sequence of the oilseed species Ricinus communis.</title>
        <authorList>
            <person name="Chan A.P."/>
            <person name="Crabtree J."/>
            <person name="Zhao Q."/>
            <person name="Lorenzi H."/>
            <person name="Orvis J."/>
            <person name="Puiu D."/>
            <person name="Melake-Berhan A."/>
            <person name="Jones K.M."/>
            <person name="Redman J."/>
            <person name="Chen G."/>
            <person name="Cahoon E.B."/>
            <person name="Gedil M."/>
            <person name="Stanke M."/>
            <person name="Haas B.J."/>
            <person name="Wortman J.R."/>
            <person name="Fraser-Liggett C.M."/>
            <person name="Ravel J."/>
            <person name="Rabinowicz P.D."/>
        </authorList>
    </citation>
    <scope>NUCLEOTIDE SEQUENCE [LARGE SCALE GENOMIC DNA]</scope>
    <source>
        <strain evidence="3">cv. Hale</strain>
    </source>
</reference>
<keyword evidence="3" id="KW-1185">Reference proteome</keyword>